<keyword evidence="3" id="KW-0804">Transcription</keyword>
<dbReference type="InterPro" id="IPR001647">
    <property type="entry name" value="HTH_TetR"/>
</dbReference>
<dbReference type="Pfam" id="PF14246">
    <property type="entry name" value="TetR_C_7"/>
    <property type="match status" value="1"/>
</dbReference>
<sequence>MTQNLTARSEKKRRQILEAAGQLFVQQGFITTSMDEVAQQAGVSKQTVYAHFGSKDELFTHCVEQKCITNELLPTALSGDDPRQVLLDFTARFVEMINSDEAVYVYRLCISQAETHPELSERYFEAGPAKVIGAVAEYLATLSDNGLLKIDDPVLAAEHLLLMSRGMVNMRKSLGLTIEESAAQRHQRVIQTVEHFLRGYGWQQ</sequence>
<keyword evidence="7" id="KW-1185">Reference proteome</keyword>
<dbReference type="PRINTS" id="PR00455">
    <property type="entry name" value="HTHTETR"/>
</dbReference>
<accession>E1SQV8</accession>
<dbReference type="eggNOG" id="COG1309">
    <property type="taxonomic scope" value="Bacteria"/>
</dbReference>
<dbReference type="OrthoDB" id="8535430at2"/>
<keyword evidence="2 4" id="KW-0238">DNA-binding</keyword>
<evidence type="ECO:0000256" key="2">
    <source>
        <dbReference type="ARBA" id="ARBA00023125"/>
    </source>
</evidence>
<feature type="DNA-binding region" description="H-T-H motif" evidence="4">
    <location>
        <begin position="33"/>
        <end position="52"/>
    </location>
</feature>
<dbReference type="KEGG" id="fbl:Fbal_2681"/>
<keyword evidence="1" id="KW-0805">Transcription regulation</keyword>
<gene>
    <name evidence="6" type="ordered locus">Fbal_2681</name>
</gene>
<dbReference type="PANTHER" id="PTHR30055:SF146">
    <property type="entry name" value="HTH-TYPE TRANSCRIPTIONAL DUAL REGULATOR CECR"/>
    <property type="match status" value="1"/>
</dbReference>
<dbReference type="Gene3D" id="1.10.357.10">
    <property type="entry name" value="Tetracycline Repressor, domain 2"/>
    <property type="match status" value="1"/>
</dbReference>
<dbReference type="InterPro" id="IPR039536">
    <property type="entry name" value="TetR_C_Proteobacteria"/>
</dbReference>
<evidence type="ECO:0000256" key="3">
    <source>
        <dbReference type="ARBA" id="ARBA00023163"/>
    </source>
</evidence>
<evidence type="ECO:0000313" key="7">
    <source>
        <dbReference type="Proteomes" id="UP000006683"/>
    </source>
</evidence>
<proteinExistence type="predicted"/>
<dbReference type="SUPFAM" id="SSF46689">
    <property type="entry name" value="Homeodomain-like"/>
    <property type="match status" value="1"/>
</dbReference>
<evidence type="ECO:0000256" key="1">
    <source>
        <dbReference type="ARBA" id="ARBA00023015"/>
    </source>
</evidence>
<protein>
    <submittedName>
        <fullName evidence="6">Transcriptional regulator, TetR family</fullName>
    </submittedName>
</protein>
<dbReference type="AlphaFoldDB" id="E1SQV8"/>
<evidence type="ECO:0000313" key="6">
    <source>
        <dbReference type="EMBL" id="ADN76883.1"/>
    </source>
</evidence>
<reference evidence="6 7" key="1">
    <citation type="journal article" date="2010" name="Stand. Genomic Sci.">
        <title>Complete genome sequence of Ferrimonas balearica type strain (PAT).</title>
        <authorList>
            <person name="Nolan M."/>
            <person name="Sikorski J."/>
            <person name="Davenport K."/>
            <person name="Lucas S."/>
            <person name="Glavina Del Rio T."/>
            <person name="Tice H."/>
            <person name="Cheng J."/>
            <person name="Goodwin L."/>
            <person name="Pitluck S."/>
            <person name="Liolios K."/>
            <person name="Ivanova N."/>
            <person name="Mavromatis K."/>
            <person name="Ovchinnikova G."/>
            <person name="Pati A."/>
            <person name="Chen A."/>
            <person name="Palaniappan K."/>
            <person name="Land M."/>
            <person name="Hauser L."/>
            <person name="Chang Y."/>
            <person name="Jeffries C."/>
            <person name="Tapia R."/>
            <person name="Brettin T."/>
            <person name="Detter J."/>
            <person name="Han C."/>
            <person name="Yasawong M."/>
            <person name="Rohde M."/>
            <person name="Tindall B."/>
            <person name="Goker M."/>
            <person name="Woyke T."/>
            <person name="Bristow J."/>
            <person name="Eisen J."/>
            <person name="Markowitz V."/>
            <person name="Hugenholtz P."/>
            <person name="Kyrpides N."/>
            <person name="Klenk H."/>
            <person name="Lapidus A."/>
        </authorList>
    </citation>
    <scope>NUCLEOTIDE SEQUENCE [LARGE SCALE GENOMIC DNA]</scope>
    <source>
        <strain evidence="7">DSM 9799 / CCM 4581 / KCTC 23876 / PAT</strain>
    </source>
</reference>
<dbReference type="GO" id="GO:0003700">
    <property type="term" value="F:DNA-binding transcription factor activity"/>
    <property type="evidence" value="ECO:0007669"/>
    <property type="project" value="TreeGrafter"/>
</dbReference>
<name>E1SQV8_FERBD</name>
<evidence type="ECO:0000259" key="5">
    <source>
        <dbReference type="PROSITE" id="PS50977"/>
    </source>
</evidence>
<evidence type="ECO:0000256" key="4">
    <source>
        <dbReference type="PROSITE-ProRule" id="PRU00335"/>
    </source>
</evidence>
<dbReference type="RefSeq" id="WP_013346189.1">
    <property type="nucleotide sequence ID" value="NC_014541.1"/>
</dbReference>
<dbReference type="SUPFAM" id="SSF48498">
    <property type="entry name" value="Tetracyclin repressor-like, C-terminal domain"/>
    <property type="match status" value="1"/>
</dbReference>
<dbReference type="Proteomes" id="UP000006683">
    <property type="component" value="Chromosome"/>
</dbReference>
<dbReference type="InterPro" id="IPR036271">
    <property type="entry name" value="Tet_transcr_reg_TetR-rel_C_sf"/>
</dbReference>
<dbReference type="Pfam" id="PF00440">
    <property type="entry name" value="TetR_N"/>
    <property type="match status" value="1"/>
</dbReference>
<dbReference type="InterPro" id="IPR050109">
    <property type="entry name" value="HTH-type_TetR-like_transc_reg"/>
</dbReference>
<organism evidence="6 7">
    <name type="scientific">Ferrimonas balearica (strain DSM 9799 / CCM 4581 / KCTC 23876 / PAT)</name>
    <dbReference type="NCBI Taxonomy" id="550540"/>
    <lineage>
        <taxon>Bacteria</taxon>
        <taxon>Pseudomonadati</taxon>
        <taxon>Pseudomonadota</taxon>
        <taxon>Gammaproteobacteria</taxon>
        <taxon>Alteromonadales</taxon>
        <taxon>Ferrimonadaceae</taxon>
        <taxon>Ferrimonas</taxon>
    </lineage>
</organism>
<dbReference type="PANTHER" id="PTHR30055">
    <property type="entry name" value="HTH-TYPE TRANSCRIPTIONAL REGULATOR RUTR"/>
    <property type="match status" value="1"/>
</dbReference>
<dbReference type="STRING" id="550540.Fbal_2681"/>
<feature type="domain" description="HTH tetR-type" evidence="5">
    <location>
        <begin position="10"/>
        <end position="70"/>
    </location>
</feature>
<dbReference type="Gene3D" id="1.10.10.60">
    <property type="entry name" value="Homeodomain-like"/>
    <property type="match status" value="1"/>
</dbReference>
<dbReference type="GeneID" id="67182909"/>
<dbReference type="EMBL" id="CP002209">
    <property type="protein sequence ID" value="ADN76883.1"/>
    <property type="molecule type" value="Genomic_DNA"/>
</dbReference>
<dbReference type="FunFam" id="1.10.10.60:FF:000141">
    <property type="entry name" value="TetR family transcriptional regulator"/>
    <property type="match status" value="1"/>
</dbReference>
<dbReference type="GO" id="GO:0000976">
    <property type="term" value="F:transcription cis-regulatory region binding"/>
    <property type="evidence" value="ECO:0007669"/>
    <property type="project" value="TreeGrafter"/>
</dbReference>
<dbReference type="InterPro" id="IPR009057">
    <property type="entry name" value="Homeodomain-like_sf"/>
</dbReference>
<dbReference type="PROSITE" id="PS50977">
    <property type="entry name" value="HTH_TETR_2"/>
    <property type="match status" value="1"/>
</dbReference>
<dbReference type="HOGENOM" id="CLU_069356_27_0_6"/>